<feature type="domain" description="GP-PDE" evidence="1">
    <location>
        <begin position="1"/>
        <end position="97"/>
    </location>
</feature>
<evidence type="ECO:0000313" key="3">
    <source>
        <dbReference type="Proteomes" id="UP000219573"/>
    </source>
</evidence>
<dbReference type="Gene3D" id="3.20.20.190">
    <property type="entry name" value="Phosphatidylinositol (PI) phosphodiesterase"/>
    <property type="match status" value="1"/>
</dbReference>
<evidence type="ECO:0000313" key="2">
    <source>
        <dbReference type="EMBL" id="SNY05677.1"/>
    </source>
</evidence>
<dbReference type="PANTHER" id="PTHR46211:SF1">
    <property type="entry name" value="GLYCEROPHOSPHODIESTER PHOSPHODIESTERASE, CYTOPLASMIC"/>
    <property type="match status" value="1"/>
</dbReference>
<dbReference type="PANTHER" id="PTHR46211">
    <property type="entry name" value="GLYCEROPHOSPHORYL DIESTER PHOSPHODIESTERASE"/>
    <property type="match status" value="1"/>
</dbReference>
<gene>
    <name evidence="2" type="ORF">SAMN06265827_101115</name>
</gene>
<dbReference type="Proteomes" id="UP000219573">
    <property type="component" value="Unassembled WGS sequence"/>
</dbReference>
<dbReference type="GO" id="GO:0006629">
    <property type="term" value="P:lipid metabolic process"/>
    <property type="evidence" value="ECO:0007669"/>
    <property type="project" value="InterPro"/>
</dbReference>
<dbReference type="Pfam" id="PF03009">
    <property type="entry name" value="GDPD"/>
    <property type="match status" value="1"/>
</dbReference>
<dbReference type="OrthoDB" id="384721at2"/>
<keyword evidence="3" id="KW-1185">Reference proteome</keyword>
<dbReference type="InterPro" id="IPR017946">
    <property type="entry name" value="PLC-like_Pdiesterase_TIM-brl"/>
</dbReference>
<name>A0A285F301_9FIRM</name>
<reference evidence="3" key="1">
    <citation type="submission" date="2017-09" db="EMBL/GenBank/DDBJ databases">
        <authorList>
            <person name="Varghese N."/>
            <person name="Submissions S."/>
        </authorList>
    </citation>
    <scope>NUCLEOTIDE SEQUENCE [LARGE SCALE GENOMIC DNA]</scope>
    <source>
        <strain evidence="3">MSL47</strain>
    </source>
</reference>
<organism evidence="2 3">
    <name type="scientific">Orenia metallireducens</name>
    <dbReference type="NCBI Taxonomy" id="1413210"/>
    <lineage>
        <taxon>Bacteria</taxon>
        <taxon>Bacillati</taxon>
        <taxon>Bacillota</taxon>
        <taxon>Clostridia</taxon>
        <taxon>Halanaerobiales</taxon>
        <taxon>Halobacteroidaceae</taxon>
        <taxon>Orenia</taxon>
    </lineage>
</organism>
<accession>A0A285F301</accession>
<dbReference type="SUPFAM" id="SSF51695">
    <property type="entry name" value="PLC-like phosphodiesterases"/>
    <property type="match status" value="1"/>
</dbReference>
<dbReference type="PROSITE" id="PS51704">
    <property type="entry name" value="GP_PDE"/>
    <property type="match status" value="1"/>
</dbReference>
<dbReference type="RefSeq" id="WP_097016162.1">
    <property type="nucleotide sequence ID" value="NZ_OBDZ01000001.1"/>
</dbReference>
<sequence>MIKVAHRGYINGNHPDNSRSALLKAIELDYDMIEIDLRETKDKQIILHHDEDLMRLFKVDIKVKNLTLNQLKELKFSNYVDLMLSFEDALWHFLFNH</sequence>
<dbReference type="InterPro" id="IPR030395">
    <property type="entry name" value="GP_PDE_dom"/>
</dbReference>
<dbReference type="GO" id="GO:0008081">
    <property type="term" value="F:phosphoric diester hydrolase activity"/>
    <property type="evidence" value="ECO:0007669"/>
    <property type="project" value="InterPro"/>
</dbReference>
<protein>
    <submittedName>
        <fullName evidence="2">Glycerophosphoryl diester phosphodiesterase family protein</fullName>
    </submittedName>
</protein>
<dbReference type="AlphaFoldDB" id="A0A285F301"/>
<dbReference type="EMBL" id="OBDZ01000001">
    <property type="protein sequence ID" value="SNY05677.1"/>
    <property type="molecule type" value="Genomic_DNA"/>
</dbReference>
<proteinExistence type="predicted"/>
<evidence type="ECO:0000259" key="1">
    <source>
        <dbReference type="PROSITE" id="PS51704"/>
    </source>
</evidence>